<dbReference type="InterPro" id="IPR019378">
    <property type="entry name" value="GDP-Fuc_O-FucTrfase"/>
</dbReference>
<gene>
    <name evidence="5" type="ORF">JKP88DRAFT_201167</name>
</gene>
<evidence type="ECO:0000256" key="2">
    <source>
        <dbReference type="ARBA" id="ARBA00023253"/>
    </source>
</evidence>
<dbReference type="AlphaFoldDB" id="A0A835YSB5"/>
<name>A0A835YSB5_9STRA</name>
<feature type="region of interest" description="Disordered" evidence="4">
    <location>
        <begin position="59"/>
        <end position="108"/>
    </location>
</feature>
<dbReference type="GO" id="GO:0006004">
    <property type="term" value="P:fucose metabolic process"/>
    <property type="evidence" value="ECO:0007669"/>
    <property type="project" value="UniProtKB-KW"/>
</dbReference>
<keyword evidence="1" id="KW-0808">Transferase</keyword>
<dbReference type="GO" id="GO:0016740">
    <property type="term" value="F:transferase activity"/>
    <property type="evidence" value="ECO:0007669"/>
    <property type="project" value="UniProtKB-KW"/>
</dbReference>
<evidence type="ECO:0000256" key="4">
    <source>
        <dbReference type="SAM" id="MobiDB-lite"/>
    </source>
</evidence>
<reference evidence="5" key="1">
    <citation type="submission" date="2021-02" db="EMBL/GenBank/DDBJ databases">
        <title>First Annotated Genome of the Yellow-green Alga Tribonema minus.</title>
        <authorList>
            <person name="Mahan K.M."/>
        </authorList>
    </citation>
    <scope>NUCLEOTIDE SEQUENCE</scope>
    <source>
        <strain evidence="5">UTEX B ZZ1240</strain>
    </source>
</reference>
<feature type="region of interest" description="Disordered" evidence="4">
    <location>
        <begin position="1"/>
        <end position="26"/>
    </location>
</feature>
<organism evidence="5 6">
    <name type="scientific">Tribonema minus</name>
    <dbReference type="NCBI Taxonomy" id="303371"/>
    <lineage>
        <taxon>Eukaryota</taxon>
        <taxon>Sar</taxon>
        <taxon>Stramenopiles</taxon>
        <taxon>Ochrophyta</taxon>
        <taxon>PX clade</taxon>
        <taxon>Xanthophyceae</taxon>
        <taxon>Tribonematales</taxon>
        <taxon>Tribonemataceae</taxon>
        <taxon>Tribonema</taxon>
    </lineage>
</organism>
<sequence>MPSLPLHRPSKRHHRRSSRSLKGASGQSAGACTRLCIACGVVVLGLYVGTRFIQSTLKPRQQAPTVPAGQQSGKQQQQAPGSQQYTRHDGAASDGPEVPLHPNTAAVTVAPGSGQQHIVEASRGEMDCSAVKRGHNADKISNIAYWRDVPSDNQRPPELLAVEKLGPERKYVTFEADTAGWNNKRMGMEAVLIFASLTGRTLVMPPEQRIYQLNHDRAAANARLDFSDFFPLERVTALHRLSVITTEEFLAREGAQNAGSTLRIELSKAASELSAVEAARLLEKVAGAWGEAALPLVRPGRQGYVLPFEAGGRVNLTDPRYADGDVERWLAGRELLEYTPEMQAAPIIHWRARESRLLTHFYTFARHSAPAVDRYHKRLMRDLMHYRDEMFCKASQVVSLVRGEAPGSVFSSFHIRRGDFNLEKQRMTAEDMLASVEEYLRPGELVFIATDERDKSFFEPMRRVYEIRFLDDYWQTAALDELSNKNYVPMVDSIVASHGRTFTGTWFSTFTSYILRMRGYLEYPRTSNWHFQPSKRKHAHGDQQPRPPFWMTEWNQCWDNIDNA</sequence>
<accession>A0A835YSB5</accession>
<dbReference type="Proteomes" id="UP000664859">
    <property type="component" value="Unassembled WGS sequence"/>
</dbReference>
<keyword evidence="2" id="KW-0294">Fucose metabolism</keyword>
<feature type="compositionally biased region" description="Low complexity" evidence="4">
    <location>
        <begin position="67"/>
        <end position="84"/>
    </location>
</feature>
<protein>
    <submittedName>
        <fullName evidence="5">Uncharacterized protein</fullName>
    </submittedName>
</protein>
<dbReference type="CDD" id="cd11296">
    <property type="entry name" value="O-FucT_like"/>
    <property type="match status" value="1"/>
</dbReference>
<dbReference type="EMBL" id="JAFCMP010000490">
    <property type="protein sequence ID" value="KAG5179152.1"/>
    <property type="molecule type" value="Genomic_DNA"/>
</dbReference>
<evidence type="ECO:0000313" key="6">
    <source>
        <dbReference type="Proteomes" id="UP000664859"/>
    </source>
</evidence>
<evidence type="ECO:0000256" key="1">
    <source>
        <dbReference type="ARBA" id="ARBA00022679"/>
    </source>
</evidence>
<dbReference type="PANTHER" id="PTHR31469:SF8">
    <property type="entry name" value="OS07G0641000 PROTEIN"/>
    <property type="match status" value="1"/>
</dbReference>
<dbReference type="Gene3D" id="3.40.50.11350">
    <property type="match status" value="1"/>
</dbReference>
<dbReference type="Gene3D" id="3.40.50.11340">
    <property type="match status" value="1"/>
</dbReference>
<proteinExistence type="predicted"/>
<keyword evidence="6" id="KW-1185">Reference proteome</keyword>
<evidence type="ECO:0000256" key="3">
    <source>
        <dbReference type="ARBA" id="ARBA00023277"/>
    </source>
</evidence>
<feature type="compositionally biased region" description="Basic residues" evidence="4">
    <location>
        <begin position="8"/>
        <end position="19"/>
    </location>
</feature>
<dbReference type="Pfam" id="PF10250">
    <property type="entry name" value="O-FucT"/>
    <property type="match status" value="1"/>
</dbReference>
<dbReference type="OrthoDB" id="1882547at2759"/>
<evidence type="ECO:0000313" key="5">
    <source>
        <dbReference type="EMBL" id="KAG5179152.1"/>
    </source>
</evidence>
<comment type="caution">
    <text evidence="5">The sequence shown here is derived from an EMBL/GenBank/DDBJ whole genome shotgun (WGS) entry which is preliminary data.</text>
</comment>
<keyword evidence="3" id="KW-0119">Carbohydrate metabolism</keyword>
<dbReference type="PANTHER" id="PTHR31469">
    <property type="entry name" value="OS07G0633600 PROTEIN"/>
    <property type="match status" value="1"/>
</dbReference>